<dbReference type="PANTHER" id="PTHR45663:SF11">
    <property type="entry name" value="GEO12009P1"/>
    <property type="match status" value="1"/>
</dbReference>
<proteinExistence type="predicted"/>
<evidence type="ECO:0000313" key="2">
    <source>
        <dbReference type="EMBL" id="GAH44382.1"/>
    </source>
</evidence>
<dbReference type="Gene3D" id="3.40.30.10">
    <property type="entry name" value="Glutaredoxin"/>
    <property type="match status" value="1"/>
</dbReference>
<dbReference type="CDD" id="cd02947">
    <property type="entry name" value="TRX_family"/>
    <property type="match status" value="1"/>
</dbReference>
<dbReference type="AlphaFoldDB" id="X1FHE7"/>
<protein>
    <recommendedName>
        <fullName evidence="1">Thioredoxin domain-containing protein</fullName>
    </recommendedName>
</protein>
<comment type="caution">
    <text evidence="2">The sequence shown here is derived from an EMBL/GenBank/DDBJ whole genome shotgun (WGS) entry which is preliminary data.</text>
</comment>
<evidence type="ECO:0000259" key="1">
    <source>
        <dbReference type="Pfam" id="PF00085"/>
    </source>
</evidence>
<name>X1FHE7_9ZZZZ</name>
<feature type="domain" description="Thioredoxin" evidence="1">
    <location>
        <begin position="1"/>
        <end position="68"/>
    </location>
</feature>
<dbReference type="GO" id="GO:0005829">
    <property type="term" value="C:cytosol"/>
    <property type="evidence" value="ECO:0007669"/>
    <property type="project" value="TreeGrafter"/>
</dbReference>
<dbReference type="SUPFAM" id="SSF52833">
    <property type="entry name" value="Thioredoxin-like"/>
    <property type="match status" value="1"/>
</dbReference>
<dbReference type="EMBL" id="BARU01006028">
    <property type="protein sequence ID" value="GAH44382.1"/>
    <property type="molecule type" value="Genomic_DNA"/>
</dbReference>
<accession>X1FHE7</accession>
<dbReference type="GO" id="GO:0045454">
    <property type="term" value="P:cell redox homeostasis"/>
    <property type="evidence" value="ECO:0007669"/>
    <property type="project" value="TreeGrafter"/>
</dbReference>
<dbReference type="InterPro" id="IPR013766">
    <property type="entry name" value="Thioredoxin_domain"/>
</dbReference>
<dbReference type="Pfam" id="PF00085">
    <property type="entry name" value="Thioredoxin"/>
    <property type="match status" value="1"/>
</dbReference>
<dbReference type="GO" id="GO:0015035">
    <property type="term" value="F:protein-disulfide reductase activity"/>
    <property type="evidence" value="ECO:0007669"/>
    <property type="project" value="TreeGrafter"/>
</dbReference>
<organism evidence="2">
    <name type="scientific">marine sediment metagenome</name>
    <dbReference type="NCBI Taxonomy" id="412755"/>
    <lineage>
        <taxon>unclassified sequences</taxon>
        <taxon>metagenomes</taxon>
        <taxon>ecological metagenomes</taxon>
    </lineage>
</organism>
<dbReference type="PANTHER" id="PTHR45663">
    <property type="entry name" value="GEO12009P1"/>
    <property type="match status" value="1"/>
</dbReference>
<dbReference type="InterPro" id="IPR036249">
    <property type="entry name" value="Thioredoxin-like_sf"/>
</dbReference>
<gene>
    <name evidence="2" type="ORF">S03H2_11842</name>
</gene>
<sequence>MIPVLDRLSEEYEDKKVKIRKLNIDQNPGIRDKYKILGCPTFILFKDGQELTRAVGAQSDKQLREIINSVL</sequence>
<reference evidence="2" key="1">
    <citation type="journal article" date="2014" name="Front. Microbiol.">
        <title>High frequency of phylogenetically diverse reductive dehalogenase-homologous genes in deep subseafloor sedimentary metagenomes.</title>
        <authorList>
            <person name="Kawai M."/>
            <person name="Futagami T."/>
            <person name="Toyoda A."/>
            <person name="Takaki Y."/>
            <person name="Nishi S."/>
            <person name="Hori S."/>
            <person name="Arai W."/>
            <person name="Tsubouchi T."/>
            <person name="Morono Y."/>
            <person name="Uchiyama I."/>
            <person name="Ito T."/>
            <person name="Fujiyama A."/>
            <person name="Inagaki F."/>
            <person name="Takami H."/>
        </authorList>
    </citation>
    <scope>NUCLEOTIDE SEQUENCE</scope>
    <source>
        <strain evidence="2">Expedition CK06-06</strain>
    </source>
</reference>